<accession>A0A1W1BYA4</accession>
<dbReference type="Gene3D" id="1.20.1600.10">
    <property type="entry name" value="Outer membrane efflux proteins (OEP)"/>
    <property type="match status" value="2"/>
</dbReference>
<dbReference type="PANTHER" id="PTHR30203">
    <property type="entry name" value="OUTER MEMBRANE CATION EFFLUX PROTEIN"/>
    <property type="match status" value="1"/>
</dbReference>
<dbReference type="Pfam" id="PF02321">
    <property type="entry name" value="OEP"/>
    <property type="match status" value="2"/>
</dbReference>
<dbReference type="AlphaFoldDB" id="A0A1W1BYA4"/>
<sequence>MNRELYRAVAVVIFLIVPFLISGCVKLGPDFKGIDNPPIPKKWRQNHKTDSLVVNWWESFHDKSLNTLIDKAYGQNLDIQSAALRIVQARAALGFSKGLLFPQSQKLSAKATTTKSNLVDIQTYGVNFDLGWEIDIWGKYARGVESTEALLYASVASYDNIMVSILAEVARSYIGYRTAQERLIYAQRNVAIQKRVVNMTQIQYNAGNVSNLDTQQAKTQLYNTKSTIPILRLAKIKARNALALLLNEDANKIEKILQDKKVDRYTYANNYIEKHKGIIQLKSEKLGFSNVSIVPKAKLKNSYKIDANLITRRPDIKVAEYNVHANSAKIGAKEAQLYPSFTLFGNVGFNNSNQTGAWLSGNEPISVTIGPSFSWNIFNYGRIRDQIRIQDAKFEESLVRYNKAVLLAVRDISNALSGYRLTQEQLAENKKALEATIKAFNISVIRYNEGVMSYQRLLSSIEKLTIVQDRYASIKGDVALNAIMLYKSLGGGWQLSRGKSYISPSTAKRMKKRTKWGSYLDKDQTILPKGFYDEQ</sequence>
<protein>
    <submittedName>
        <fullName evidence="1">Putative outer membrane protein</fullName>
    </submittedName>
</protein>
<dbReference type="Gene3D" id="2.20.200.10">
    <property type="entry name" value="Outer membrane efflux proteins (OEP)"/>
    <property type="match status" value="2"/>
</dbReference>
<proteinExistence type="predicted"/>
<organism evidence="1">
    <name type="scientific">hydrothermal vent metagenome</name>
    <dbReference type="NCBI Taxonomy" id="652676"/>
    <lineage>
        <taxon>unclassified sequences</taxon>
        <taxon>metagenomes</taxon>
        <taxon>ecological metagenomes</taxon>
    </lineage>
</organism>
<name>A0A1W1BYA4_9ZZZZ</name>
<gene>
    <name evidence="1" type="ORF">MNB_SV-6-1740</name>
</gene>
<dbReference type="GO" id="GO:0015562">
    <property type="term" value="F:efflux transmembrane transporter activity"/>
    <property type="evidence" value="ECO:0007669"/>
    <property type="project" value="InterPro"/>
</dbReference>
<reference evidence="1" key="1">
    <citation type="submission" date="2016-10" db="EMBL/GenBank/DDBJ databases">
        <authorList>
            <person name="de Groot N.N."/>
        </authorList>
    </citation>
    <scope>NUCLEOTIDE SEQUENCE</scope>
</reference>
<evidence type="ECO:0000313" key="1">
    <source>
        <dbReference type="EMBL" id="SFV58457.1"/>
    </source>
</evidence>
<dbReference type="EMBL" id="FPHC01000048">
    <property type="protein sequence ID" value="SFV58457.1"/>
    <property type="molecule type" value="Genomic_DNA"/>
</dbReference>
<dbReference type="InterPro" id="IPR010131">
    <property type="entry name" value="MdtP/NodT-like"/>
</dbReference>
<dbReference type="InterPro" id="IPR003423">
    <property type="entry name" value="OMP_efflux"/>
</dbReference>
<dbReference type="PANTHER" id="PTHR30203:SF31">
    <property type="entry name" value="RND EFFLUX SYSTEM, OUTER MEMBRANE LIPOPROTEIN, NODT"/>
    <property type="match status" value="1"/>
</dbReference>
<dbReference type="PROSITE" id="PS51257">
    <property type="entry name" value="PROKAR_LIPOPROTEIN"/>
    <property type="match status" value="1"/>
</dbReference>
<dbReference type="SUPFAM" id="SSF56954">
    <property type="entry name" value="Outer membrane efflux proteins (OEP)"/>
    <property type="match status" value="1"/>
</dbReference>